<accession>A0ABS6JY84</accession>
<dbReference type="PANTHER" id="PTHR43479">
    <property type="entry name" value="ACREF/ENVCD OPERON REPRESSOR-RELATED"/>
    <property type="match status" value="1"/>
</dbReference>
<evidence type="ECO:0000256" key="1">
    <source>
        <dbReference type="ARBA" id="ARBA00022491"/>
    </source>
</evidence>
<dbReference type="RefSeq" id="WP_088073973.1">
    <property type="nucleotide sequence ID" value="NZ_JAHQCR010000082.1"/>
</dbReference>
<evidence type="ECO:0000256" key="2">
    <source>
        <dbReference type="ARBA" id="ARBA00023125"/>
    </source>
</evidence>
<name>A0ABS6JY84_9BACI</name>
<dbReference type="PROSITE" id="PS50977">
    <property type="entry name" value="HTH_TETR_2"/>
    <property type="match status" value="1"/>
</dbReference>
<keyword evidence="1" id="KW-0678">Repressor</keyword>
<reference evidence="5 6" key="1">
    <citation type="submission" date="2021-06" db="EMBL/GenBank/DDBJ databases">
        <title>Bacillus sp. RD4P76, an endophyte from a halophyte.</title>
        <authorList>
            <person name="Sun J.-Q."/>
        </authorList>
    </citation>
    <scope>NUCLEOTIDE SEQUENCE [LARGE SCALE GENOMIC DNA]</scope>
    <source>
        <strain evidence="5 6">JCM 17098</strain>
    </source>
</reference>
<evidence type="ECO:0000313" key="6">
    <source>
        <dbReference type="Proteomes" id="UP000790580"/>
    </source>
</evidence>
<evidence type="ECO:0000313" key="5">
    <source>
        <dbReference type="EMBL" id="MBU9723544.1"/>
    </source>
</evidence>
<proteinExistence type="predicted"/>
<feature type="DNA-binding region" description="H-T-H motif" evidence="3">
    <location>
        <begin position="29"/>
        <end position="48"/>
    </location>
</feature>
<dbReference type="PANTHER" id="PTHR43479:SF11">
    <property type="entry name" value="ACREF_ENVCD OPERON REPRESSOR-RELATED"/>
    <property type="match status" value="1"/>
</dbReference>
<organism evidence="5 6">
    <name type="scientific">Evansella alkalicola</name>
    <dbReference type="NCBI Taxonomy" id="745819"/>
    <lineage>
        <taxon>Bacteria</taxon>
        <taxon>Bacillati</taxon>
        <taxon>Bacillota</taxon>
        <taxon>Bacilli</taxon>
        <taxon>Bacillales</taxon>
        <taxon>Bacillaceae</taxon>
        <taxon>Evansella</taxon>
    </lineage>
</organism>
<dbReference type="InterPro" id="IPR050624">
    <property type="entry name" value="HTH-type_Tx_Regulator"/>
</dbReference>
<keyword evidence="2 3" id="KW-0238">DNA-binding</keyword>
<comment type="caution">
    <text evidence="5">The sequence shown here is derived from an EMBL/GenBank/DDBJ whole genome shotgun (WGS) entry which is preliminary data.</text>
</comment>
<evidence type="ECO:0000256" key="3">
    <source>
        <dbReference type="PROSITE-ProRule" id="PRU00335"/>
    </source>
</evidence>
<protein>
    <submittedName>
        <fullName evidence="5">TetR/AcrR family transcriptional regulator</fullName>
    </submittedName>
</protein>
<feature type="domain" description="HTH tetR-type" evidence="4">
    <location>
        <begin position="6"/>
        <end position="66"/>
    </location>
</feature>
<dbReference type="Proteomes" id="UP000790580">
    <property type="component" value="Unassembled WGS sequence"/>
</dbReference>
<dbReference type="EMBL" id="JAHQCR010000082">
    <property type="protein sequence ID" value="MBU9723544.1"/>
    <property type="molecule type" value="Genomic_DNA"/>
</dbReference>
<dbReference type="SUPFAM" id="SSF46689">
    <property type="entry name" value="Homeodomain-like"/>
    <property type="match status" value="1"/>
</dbReference>
<gene>
    <name evidence="5" type="ORF">KS407_19180</name>
</gene>
<keyword evidence="6" id="KW-1185">Reference proteome</keyword>
<evidence type="ECO:0000259" key="4">
    <source>
        <dbReference type="PROSITE" id="PS50977"/>
    </source>
</evidence>
<dbReference type="Gene3D" id="1.10.357.10">
    <property type="entry name" value="Tetracycline Repressor, domain 2"/>
    <property type="match status" value="1"/>
</dbReference>
<dbReference type="InterPro" id="IPR001647">
    <property type="entry name" value="HTH_TetR"/>
</dbReference>
<sequence length="192" mass="22160">MPPKAEITREKIIDAGFRVVREDGLGELSARNIAKKLNCSTQPIYSLFKNMGEMKDAVYERVIAFQRQELANFKSDHQSKALNLAVGILQFAKNEKQLFRTIYLSGHKTYNLHEEEFIGEALTLDYLRESSRVKFIDEQKQRQIFLSLTIYLIGIGTMINTETLDIGIEEGTEMIREMYEALLLREMTQSNN</sequence>
<dbReference type="InterPro" id="IPR009057">
    <property type="entry name" value="Homeodomain-like_sf"/>
</dbReference>